<sequence length="190" mass="20631">MKHLIPSMFSIFSILVLLQLCSARARPLSKSEPSLIRLKNIDLIENTCKSTSNYELCISVLKSDPRSLEATDVDVLGLIIVDEIKSKANSAMEIIKKLRISSNPEFNVALFECSIQYNAILNADVPVAIEALTKGVPKFAESGMADAAVEAQGCENSFRVRGGSNSPLTDINQAVFDLSGIAKSIIKMLL</sequence>
<accession>A0ACB9ZT90</accession>
<name>A0ACB9ZT90_CATRO</name>
<keyword evidence="2" id="KW-1185">Reference proteome</keyword>
<evidence type="ECO:0000313" key="2">
    <source>
        <dbReference type="Proteomes" id="UP001060085"/>
    </source>
</evidence>
<gene>
    <name evidence="1" type="ORF">M9H77_36952</name>
</gene>
<comment type="caution">
    <text evidence="1">The sequence shown here is derived from an EMBL/GenBank/DDBJ whole genome shotgun (WGS) entry which is preliminary data.</text>
</comment>
<proteinExistence type="predicted"/>
<reference evidence="2" key="1">
    <citation type="journal article" date="2023" name="Nat. Plants">
        <title>Single-cell RNA sequencing provides a high-resolution roadmap for understanding the multicellular compartmentation of specialized metabolism.</title>
        <authorList>
            <person name="Sun S."/>
            <person name="Shen X."/>
            <person name="Li Y."/>
            <person name="Li Y."/>
            <person name="Wang S."/>
            <person name="Li R."/>
            <person name="Zhang H."/>
            <person name="Shen G."/>
            <person name="Guo B."/>
            <person name="Wei J."/>
            <person name="Xu J."/>
            <person name="St-Pierre B."/>
            <person name="Chen S."/>
            <person name="Sun C."/>
        </authorList>
    </citation>
    <scope>NUCLEOTIDE SEQUENCE [LARGE SCALE GENOMIC DNA]</scope>
</reference>
<dbReference type="Proteomes" id="UP001060085">
    <property type="component" value="Linkage Group LG08"/>
</dbReference>
<protein>
    <submittedName>
        <fullName evidence="1">Uncharacterized protein</fullName>
    </submittedName>
</protein>
<organism evidence="1 2">
    <name type="scientific">Catharanthus roseus</name>
    <name type="common">Madagascar periwinkle</name>
    <name type="synonym">Vinca rosea</name>
    <dbReference type="NCBI Taxonomy" id="4058"/>
    <lineage>
        <taxon>Eukaryota</taxon>
        <taxon>Viridiplantae</taxon>
        <taxon>Streptophyta</taxon>
        <taxon>Embryophyta</taxon>
        <taxon>Tracheophyta</taxon>
        <taxon>Spermatophyta</taxon>
        <taxon>Magnoliopsida</taxon>
        <taxon>eudicotyledons</taxon>
        <taxon>Gunneridae</taxon>
        <taxon>Pentapetalae</taxon>
        <taxon>asterids</taxon>
        <taxon>lamiids</taxon>
        <taxon>Gentianales</taxon>
        <taxon>Apocynaceae</taxon>
        <taxon>Rauvolfioideae</taxon>
        <taxon>Vinceae</taxon>
        <taxon>Catharanthinae</taxon>
        <taxon>Catharanthus</taxon>
    </lineage>
</organism>
<dbReference type="EMBL" id="CM044708">
    <property type="protein sequence ID" value="KAI5650947.1"/>
    <property type="molecule type" value="Genomic_DNA"/>
</dbReference>
<evidence type="ECO:0000313" key="1">
    <source>
        <dbReference type="EMBL" id="KAI5650947.1"/>
    </source>
</evidence>